<dbReference type="EMBL" id="JANPWB010000007">
    <property type="protein sequence ID" value="KAJ1172292.1"/>
    <property type="molecule type" value="Genomic_DNA"/>
</dbReference>
<gene>
    <name evidence="1" type="ORF">NDU88_004139</name>
</gene>
<feature type="non-terminal residue" evidence="1">
    <location>
        <position position="1"/>
    </location>
</feature>
<organism evidence="1 2">
    <name type="scientific">Pleurodeles waltl</name>
    <name type="common">Iberian ribbed newt</name>
    <dbReference type="NCBI Taxonomy" id="8319"/>
    <lineage>
        <taxon>Eukaryota</taxon>
        <taxon>Metazoa</taxon>
        <taxon>Chordata</taxon>
        <taxon>Craniata</taxon>
        <taxon>Vertebrata</taxon>
        <taxon>Euteleostomi</taxon>
        <taxon>Amphibia</taxon>
        <taxon>Batrachia</taxon>
        <taxon>Caudata</taxon>
        <taxon>Salamandroidea</taxon>
        <taxon>Salamandridae</taxon>
        <taxon>Pleurodelinae</taxon>
        <taxon>Pleurodeles</taxon>
    </lineage>
</organism>
<keyword evidence="2" id="KW-1185">Reference proteome</keyword>
<dbReference type="Proteomes" id="UP001066276">
    <property type="component" value="Chromosome 4_1"/>
</dbReference>
<name>A0AAV7T8W4_PLEWA</name>
<dbReference type="AlphaFoldDB" id="A0AAV7T8W4"/>
<feature type="non-terminal residue" evidence="1">
    <location>
        <position position="54"/>
    </location>
</feature>
<accession>A0AAV7T8W4</accession>
<reference evidence="1" key="1">
    <citation type="journal article" date="2022" name="bioRxiv">
        <title>Sequencing and chromosome-scale assembly of the giantPleurodeles waltlgenome.</title>
        <authorList>
            <person name="Brown T."/>
            <person name="Elewa A."/>
            <person name="Iarovenko S."/>
            <person name="Subramanian E."/>
            <person name="Araus A.J."/>
            <person name="Petzold A."/>
            <person name="Susuki M."/>
            <person name="Suzuki K.-i.T."/>
            <person name="Hayashi T."/>
            <person name="Toyoda A."/>
            <person name="Oliveira C."/>
            <person name="Osipova E."/>
            <person name="Leigh N.D."/>
            <person name="Simon A."/>
            <person name="Yun M.H."/>
        </authorList>
    </citation>
    <scope>NUCLEOTIDE SEQUENCE</scope>
    <source>
        <strain evidence="1">20211129_DDA</strain>
        <tissue evidence="1">Liver</tissue>
    </source>
</reference>
<sequence length="54" mass="5873">NTPPWMQRSPLPCTQVIGSNILSVCCVEGGSTPDLSEWKQVNSILGVNIIYTPK</sequence>
<comment type="caution">
    <text evidence="1">The sequence shown here is derived from an EMBL/GenBank/DDBJ whole genome shotgun (WGS) entry which is preliminary data.</text>
</comment>
<evidence type="ECO:0000313" key="2">
    <source>
        <dbReference type="Proteomes" id="UP001066276"/>
    </source>
</evidence>
<proteinExistence type="predicted"/>
<evidence type="ECO:0000313" key="1">
    <source>
        <dbReference type="EMBL" id="KAJ1172292.1"/>
    </source>
</evidence>
<protein>
    <submittedName>
        <fullName evidence="1">Uncharacterized protein</fullName>
    </submittedName>
</protein>